<dbReference type="InterPro" id="IPR017907">
    <property type="entry name" value="Znf_RING_CS"/>
</dbReference>
<evidence type="ECO:0000256" key="3">
    <source>
        <dbReference type="ARBA" id="ARBA00022679"/>
    </source>
</evidence>
<dbReference type="OrthoDB" id="10009520at2759"/>
<dbReference type="AlphaFoldDB" id="A0A2L2T3T9"/>
<evidence type="ECO:0000313" key="12">
    <source>
        <dbReference type="Proteomes" id="UP000245910"/>
    </source>
</evidence>
<feature type="domain" description="RING-type" evidence="10">
    <location>
        <begin position="59"/>
        <end position="249"/>
    </location>
</feature>
<dbReference type="Proteomes" id="UP000245910">
    <property type="component" value="Chromosome IIII"/>
</dbReference>
<keyword evidence="12" id="KW-1185">Reference proteome</keyword>
<dbReference type="GO" id="GO:0008270">
    <property type="term" value="F:zinc ion binding"/>
    <property type="evidence" value="ECO:0007669"/>
    <property type="project" value="UniProtKB-KW"/>
</dbReference>
<dbReference type="GeneID" id="37265214"/>
<evidence type="ECO:0000256" key="5">
    <source>
        <dbReference type="ARBA" id="ARBA00022737"/>
    </source>
</evidence>
<dbReference type="KEGG" id="fvn:FVRRES_13584"/>
<evidence type="ECO:0000256" key="9">
    <source>
        <dbReference type="SAM" id="MobiDB-lite"/>
    </source>
</evidence>
<comment type="catalytic activity">
    <reaction evidence="1">
        <text>[E2 ubiquitin-conjugating enzyme]-S-ubiquitinyl-L-cysteine + [acceptor protein]-L-lysine = [E2 ubiquitin-conjugating enzyme]-L-cysteine + [acceptor protein]-N(6)-ubiquitinyl-L-lysine.</text>
        <dbReference type="EC" id="2.3.2.31"/>
    </reaction>
</comment>
<organism evidence="11 12">
    <name type="scientific">Fusarium venenatum</name>
    <dbReference type="NCBI Taxonomy" id="56646"/>
    <lineage>
        <taxon>Eukaryota</taxon>
        <taxon>Fungi</taxon>
        <taxon>Dikarya</taxon>
        <taxon>Ascomycota</taxon>
        <taxon>Pezizomycotina</taxon>
        <taxon>Sordariomycetes</taxon>
        <taxon>Hypocreomycetidae</taxon>
        <taxon>Hypocreales</taxon>
        <taxon>Nectriaceae</taxon>
        <taxon>Fusarium</taxon>
    </lineage>
</organism>
<dbReference type="STRING" id="56646.A0A2L2T3T9"/>
<dbReference type="GO" id="GO:0061630">
    <property type="term" value="F:ubiquitin protein ligase activity"/>
    <property type="evidence" value="ECO:0007669"/>
    <property type="project" value="UniProtKB-EC"/>
</dbReference>
<dbReference type="InterPro" id="IPR002867">
    <property type="entry name" value="IBR_dom"/>
</dbReference>
<keyword evidence="3" id="KW-0808">Transferase</keyword>
<evidence type="ECO:0000256" key="7">
    <source>
        <dbReference type="ARBA" id="ARBA00022786"/>
    </source>
</evidence>
<evidence type="ECO:0000256" key="2">
    <source>
        <dbReference type="ARBA" id="ARBA00012251"/>
    </source>
</evidence>
<keyword evidence="5" id="KW-0677">Repeat</keyword>
<dbReference type="EMBL" id="LN649232">
    <property type="protein sequence ID" value="CEI41451.1"/>
    <property type="molecule type" value="Genomic_DNA"/>
</dbReference>
<keyword evidence="7" id="KW-0833">Ubl conjugation pathway</keyword>
<dbReference type="CDD" id="cd22584">
    <property type="entry name" value="Rcat_RBR_unk"/>
    <property type="match status" value="1"/>
</dbReference>
<evidence type="ECO:0000256" key="8">
    <source>
        <dbReference type="ARBA" id="ARBA00022833"/>
    </source>
</evidence>
<feature type="region of interest" description="Disordered" evidence="9">
    <location>
        <begin position="1"/>
        <end position="22"/>
    </location>
</feature>
<proteinExistence type="predicted"/>
<reference evidence="12" key="1">
    <citation type="submission" date="2014-10" db="EMBL/GenBank/DDBJ databases">
        <authorList>
            <person name="King R."/>
        </authorList>
    </citation>
    <scope>NUCLEOTIDE SEQUENCE [LARGE SCALE GENOMIC DNA]</scope>
    <source>
        <strain evidence="12">A3/5</strain>
    </source>
</reference>
<dbReference type="PROSITE" id="PS00518">
    <property type="entry name" value="ZF_RING_1"/>
    <property type="match status" value="1"/>
</dbReference>
<evidence type="ECO:0000313" key="11">
    <source>
        <dbReference type="EMBL" id="CEI41451.1"/>
    </source>
</evidence>
<dbReference type="SMART" id="SM00647">
    <property type="entry name" value="IBR"/>
    <property type="match status" value="2"/>
</dbReference>
<keyword evidence="6" id="KW-0863">Zinc-finger</keyword>
<dbReference type="Pfam" id="PF01485">
    <property type="entry name" value="IBR"/>
    <property type="match status" value="2"/>
</dbReference>
<dbReference type="PANTHER" id="PTHR11685">
    <property type="entry name" value="RBR FAMILY RING FINGER AND IBR DOMAIN-CONTAINING"/>
    <property type="match status" value="1"/>
</dbReference>
<dbReference type="EC" id="2.3.2.31" evidence="2"/>
<name>A0A2L2T3T9_9HYPO</name>
<dbReference type="InterPro" id="IPR044066">
    <property type="entry name" value="TRIAD_supradom"/>
</dbReference>
<keyword evidence="4" id="KW-0479">Metal-binding</keyword>
<dbReference type="InterPro" id="IPR031127">
    <property type="entry name" value="E3_UB_ligase_RBR"/>
</dbReference>
<dbReference type="SUPFAM" id="SSF57850">
    <property type="entry name" value="RING/U-box"/>
    <property type="match status" value="2"/>
</dbReference>
<accession>A0A2L2T3T9</accession>
<protein>
    <recommendedName>
        <fullName evidence="2">RBR-type E3 ubiquitin transferase</fullName>
        <ecNumber evidence="2">2.3.2.31</ecNumber>
    </recommendedName>
</protein>
<dbReference type="PROSITE" id="PS51873">
    <property type="entry name" value="TRIAD"/>
    <property type="match status" value="1"/>
</dbReference>
<dbReference type="RefSeq" id="XP_025583282.1">
    <property type="nucleotide sequence ID" value="XM_025728968.2"/>
</dbReference>
<evidence type="ECO:0000256" key="4">
    <source>
        <dbReference type="ARBA" id="ARBA00022723"/>
    </source>
</evidence>
<evidence type="ECO:0000256" key="1">
    <source>
        <dbReference type="ARBA" id="ARBA00001798"/>
    </source>
</evidence>
<evidence type="ECO:0000256" key="6">
    <source>
        <dbReference type="ARBA" id="ARBA00022771"/>
    </source>
</evidence>
<evidence type="ECO:0000259" key="10">
    <source>
        <dbReference type="PROSITE" id="PS51873"/>
    </source>
</evidence>
<keyword evidence="8" id="KW-0862">Zinc</keyword>
<dbReference type="Gene3D" id="1.20.120.1750">
    <property type="match status" value="1"/>
</dbReference>
<dbReference type="GO" id="GO:0016567">
    <property type="term" value="P:protein ubiquitination"/>
    <property type="evidence" value="ECO:0007669"/>
    <property type="project" value="InterPro"/>
</dbReference>
<sequence length="307" mass="35574">MSATRMNENPDPMSKRSGFDGDDYDRDMVRLIRLHNNWEPTKVPRNPQVPEIPEVPRVRKIFCASCRERFPLPEIFIAICDHGYCRTCLAELVERSFENKYPFPPRCCSKPFAIDSIRPFVASDMERAYARKQIEHETHNPIYCSNITCQTFIPPRAIKSDVVHCPVCVERTCAKCKNTAHQGPCPKDEALDEVLHLAEREGWRRCPKCMSMIERESGCNHMMCRCYYEFCFRCGRKWPGHNRPCCPEGIYLEDITALALDIARAACDIAVRVVKNALIKGPPCLDRLWIPLRRLIDKIRVRDDELL</sequence>